<name>M5J4F2_9LACO</name>
<feature type="chain" id="PRO_5038769416" description="DUF4352 domain-containing protein" evidence="2">
    <location>
        <begin position="18"/>
        <end position="99"/>
    </location>
</feature>
<evidence type="ECO:0000313" key="4">
    <source>
        <dbReference type="EMBL" id="EKW98441.1"/>
    </source>
</evidence>
<dbReference type="InterPro" id="IPR029050">
    <property type="entry name" value="Immunoprotect_excell_Ig-like"/>
</dbReference>
<reference evidence="4 5" key="1">
    <citation type="journal article" date="2013" name="Genome Announc.">
        <title>Genome Sequence of Lactobacillus saerimneri 30a (Formerly Lactobacillus sp. Strain 30a), a Reference Lactic Acid Bacterium Strain Producing Biogenic Amines.</title>
        <authorList>
            <person name="Romano A."/>
            <person name="Trip H."/>
            <person name="Campbell-Sills H."/>
            <person name="Bouchez O."/>
            <person name="Sherman D."/>
            <person name="Lolkema J.S."/>
            <person name="Lucas P.M."/>
        </authorList>
    </citation>
    <scope>NUCLEOTIDE SEQUENCE [LARGE SCALE GENOMIC DNA]</scope>
    <source>
        <strain evidence="4 5">30a</strain>
    </source>
</reference>
<organism evidence="4 5">
    <name type="scientific">Ligilactobacillus saerimneri 30a</name>
    <dbReference type="NCBI Taxonomy" id="1227363"/>
    <lineage>
        <taxon>Bacteria</taxon>
        <taxon>Bacillati</taxon>
        <taxon>Bacillota</taxon>
        <taxon>Bacilli</taxon>
        <taxon>Lactobacillales</taxon>
        <taxon>Lactobacillaceae</taxon>
        <taxon>Ligilactobacillus</taxon>
    </lineage>
</organism>
<dbReference type="InterPro" id="IPR029051">
    <property type="entry name" value="DUF4352"/>
</dbReference>
<gene>
    <name evidence="4" type="ORF">D271_05515</name>
</gene>
<comment type="caution">
    <text evidence="4">The sequence shown here is derived from an EMBL/GenBank/DDBJ whole genome shotgun (WGS) entry which is preliminary data.</text>
</comment>
<proteinExistence type="predicted"/>
<keyword evidence="5" id="KW-1185">Reference proteome</keyword>
<evidence type="ECO:0000259" key="3">
    <source>
        <dbReference type="Pfam" id="PF11611"/>
    </source>
</evidence>
<feature type="non-terminal residue" evidence="4">
    <location>
        <position position="99"/>
    </location>
</feature>
<dbReference type="Gene3D" id="2.60.40.1240">
    <property type="match status" value="1"/>
</dbReference>
<feature type="signal peptide" evidence="2">
    <location>
        <begin position="1"/>
        <end position="17"/>
    </location>
</feature>
<dbReference type="AlphaFoldDB" id="M5J4F2"/>
<sequence>MKKGIYTSLLLATLSFGGVTVISNHTQPAPVEAKSVLKKTFKVGKTATYKGVSLKVNSFQYVEPGEYDSVDEGKHFIVANVTIKNKSRKSYDYNPYDFK</sequence>
<dbReference type="EMBL" id="ANAG01000017">
    <property type="protein sequence ID" value="EKW98441.1"/>
    <property type="molecule type" value="Genomic_DNA"/>
</dbReference>
<feature type="domain" description="DUF4352" evidence="3">
    <location>
        <begin position="41"/>
        <end position="99"/>
    </location>
</feature>
<dbReference type="RefSeq" id="WP_009554243.1">
    <property type="nucleotide sequence ID" value="NZ_ANAG01000017.1"/>
</dbReference>
<evidence type="ECO:0000313" key="5">
    <source>
        <dbReference type="Proteomes" id="UP000011912"/>
    </source>
</evidence>
<protein>
    <recommendedName>
        <fullName evidence="3">DUF4352 domain-containing protein</fullName>
    </recommendedName>
</protein>
<evidence type="ECO:0000256" key="1">
    <source>
        <dbReference type="ARBA" id="ARBA00022729"/>
    </source>
</evidence>
<dbReference type="Proteomes" id="UP000011912">
    <property type="component" value="Unassembled WGS sequence"/>
</dbReference>
<evidence type="ECO:0000256" key="2">
    <source>
        <dbReference type="SAM" id="SignalP"/>
    </source>
</evidence>
<keyword evidence="1 2" id="KW-0732">Signal</keyword>
<dbReference type="Pfam" id="PF11611">
    <property type="entry name" value="DUF4352"/>
    <property type="match status" value="1"/>
</dbReference>
<accession>M5J4F2</accession>
<dbReference type="STRING" id="1227363.D271_05515"/>